<evidence type="ECO:0000256" key="2">
    <source>
        <dbReference type="ARBA" id="ARBA00022598"/>
    </source>
</evidence>
<dbReference type="RefSeq" id="WP_084283747.1">
    <property type="nucleotide sequence ID" value="NZ_FWXJ01000008.1"/>
</dbReference>
<proteinExistence type="inferred from homology"/>
<dbReference type="EMBL" id="FWXJ01000008">
    <property type="protein sequence ID" value="SMC59019.1"/>
    <property type="molecule type" value="Genomic_DNA"/>
</dbReference>
<dbReference type="GO" id="GO:0008360">
    <property type="term" value="P:regulation of cell shape"/>
    <property type="evidence" value="ECO:0007669"/>
    <property type="project" value="UniProtKB-KW"/>
</dbReference>
<dbReference type="SUPFAM" id="SSF53244">
    <property type="entry name" value="MurD-like peptide ligases, peptide-binding domain"/>
    <property type="match status" value="1"/>
</dbReference>
<name>A0A1W2AE71_9BURK</name>
<keyword evidence="15" id="KW-1185">Reference proteome</keyword>
<keyword evidence="6 10" id="KW-0133">Cell shape</keyword>
<dbReference type="Pfam" id="PF02875">
    <property type="entry name" value="Mur_ligase_C"/>
    <property type="match status" value="1"/>
</dbReference>
<comment type="pathway">
    <text evidence="10 11">Cell wall biogenesis; peptidoglycan biosynthesis.</text>
</comment>
<accession>A0A1W2AE71</accession>
<comment type="subcellular location">
    <subcellularLocation>
        <location evidence="10 11">Cytoplasm</location>
    </subcellularLocation>
</comment>
<evidence type="ECO:0000256" key="9">
    <source>
        <dbReference type="ARBA" id="ARBA00023316"/>
    </source>
</evidence>
<reference evidence="14 15" key="1">
    <citation type="submission" date="2017-04" db="EMBL/GenBank/DDBJ databases">
        <authorList>
            <person name="Afonso C.L."/>
            <person name="Miller P.J."/>
            <person name="Scott M.A."/>
            <person name="Spackman E."/>
            <person name="Goraichik I."/>
            <person name="Dimitrov K.M."/>
            <person name="Suarez D.L."/>
            <person name="Swayne D.E."/>
        </authorList>
    </citation>
    <scope>NUCLEOTIDE SEQUENCE [LARGE SCALE GENOMIC DNA]</scope>
    <source>
        <strain evidence="14 15">VK13</strain>
    </source>
</reference>
<evidence type="ECO:0000313" key="14">
    <source>
        <dbReference type="EMBL" id="SMC59019.1"/>
    </source>
</evidence>
<dbReference type="AlphaFoldDB" id="A0A1W2AE71"/>
<dbReference type="GO" id="GO:0005737">
    <property type="term" value="C:cytoplasm"/>
    <property type="evidence" value="ECO:0007669"/>
    <property type="project" value="UniProtKB-SubCell"/>
</dbReference>
<dbReference type="InterPro" id="IPR004101">
    <property type="entry name" value="Mur_ligase_C"/>
</dbReference>
<evidence type="ECO:0000256" key="8">
    <source>
        <dbReference type="ARBA" id="ARBA00023306"/>
    </source>
</evidence>
<dbReference type="EC" id="6.3.2.10" evidence="10 11"/>
<feature type="domain" description="Mur ligase central" evidence="13">
    <location>
        <begin position="114"/>
        <end position="312"/>
    </location>
</feature>
<dbReference type="GO" id="GO:0008766">
    <property type="term" value="F:UDP-N-acetylmuramoylalanyl-D-glutamyl-2,6-diaminopimelate-D-alanyl-D-alanine ligase activity"/>
    <property type="evidence" value="ECO:0007669"/>
    <property type="project" value="RHEA"/>
</dbReference>
<comment type="function">
    <text evidence="10 11">Involved in cell wall formation. Catalyzes the final step in the synthesis of UDP-N-acetylmuramoyl-pentapeptide, the precursor of murein.</text>
</comment>
<dbReference type="PANTHER" id="PTHR43024:SF1">
    <property type="entry name" value="UDP-N-ACETYLMURAMOYL-TRIPEPTIDE--D-ALANYL-D-ALANINE LIGASE"/>
    <property type="match status" value="1"/>
</dbReference>
<evidence type="ECO:0000256" key="5">
    <source>
        <dbReference type="ARBA" id="ARBA00022840"/>
    </source>
</evidence>
<dbReference type="STRING" id="1938817.SAMN06296008_108101"/>
<dbReference type="InterPro" id="IPR036615">
    <property type="entry name" value="Mur_ligase_C_dom_sf"/>
</dbReference>
<evidence type="ECO:0000259" key="13">
    <source>
        <dbReference type="Pfam" id="PF08245"/>
    </source>
</evidence>
<comment type="catalytic activity">
    <reaction evidence="10 11">
        <text>D-alanyl-D-alanine + UDP-N-acetyl-alpha-D-muramoyl-L-alanyl-gamma-D-glutamyl-meso-2,6-diaminopimelate + ATP = UDP-N-acetyl-alpha-D-muramoyl-L-alanyl-gamma-D-glutamyl-meso-2,6-diaminopimeloyl-D-alanyl-D-alanine + ADP + phosphate + H(+)</text>
        <dbReference type="Rhea" id="RHEA:28374"/>
        <dbReference type="ChEBI" id="CHEBI:15378"/>
        <dbReference type="ChEBI" id="CHEBI:30616"/>
        <dbReference type="ChEBI" id="CHEBI:43474"/>
        <dbReference type="ChEBI" id="CHEBI:57822"/>
        <dbReference type="ChEBI" id="CHEBI:61386"/>
        <dbReference type="ChEBI" id="CHEBI:83905"/>
        <dbReference type="ChEBI" id="CHEBI:456216"/>
        <dbReference type="EC" id="6.3.2.10"/>
    </reaction>
</comment>
<evidence type="ECO:0000256" key="10">
    <source>
        <dbReference type="HAMAP-Rule" id="MF_02019"/>
    </source>
</evidence>
<dbReference type="PANTHER" id="PTHR43024">
    <property type="entry name" value="UDP-N-ACETYLMURAMOYL-TRIPEPTIDE--D-ALANYL-D-ALANINE LIGASE"/>
    <property type="match status" value="1"/>
</dbReference>
<dbReference type="SUPFAM" id="SSF53623">
    <property type="entry name" value="MurD-like peptide ligases, catalytic domain"/>
    <property type="match status" value="1"/>
</dbReference>
<evidence type="ECO:0000256" key="11">
    <source>
        <dbReference type="RuleBase" id="RU004136"/>
    </source>
</evidence>
<evidence type="ECO:0000256" key="4">
    <source>
        <dbReference type="ARBA" id="ARBA00022741"/>
    </source>
</evidence>
<dbReference type="InterPro" id="IPR013221">
    <property type="entry name" value="Mur_ligase_cen"/>
</dbReference>
<sequence length="500" mass="54540">MNPKQLTIRRIQSYLPDAVMMHAEHVLDQPLHSIVTDSRRVAKDDFFIAISGERFDAHDFLAQVQESGAIGSLVSNVSKVPAQLPVVVVNNTITALGEIAKAWRLDLAPKVVVVTGSNGKTTVKEMIASIFRAAVGQNHTLSTLGNLNNEIGLPMSLLRMNGEHQLAVIELGMNHPGETKVLADIAAPDITLVNNAQREHQEFMQTVEAVAAEHALAIKALPLDGYAVFPSDSDYVQTWYDAAQNRPIRTFTLVDSTSANTTQVTRPADVIGAWNEYGELEISTPEWPTKAIVNLRTLGDHNAKNALAATAVGIAAQLSKEAIIAGLEAFEAVSGRMRKLDIKVQHTAITLVDDTYNANPDSVIAAIQAIEELPGQRWLVLGDMGEVGDQGPNFHQEVGAYAAHHHIDQLLSIGELTQFTHTAFQQASVTNTNNLSVASQHFDSMEQLMDQLMTMLAKFSSNHSQIEATPLVILVKGSRFTKMERVIQHLLSKEDPCYSS</sequence>
<evidence type="ECO:0000313" key="15">
    <source>
        <dbReference type="Proteomes" id="UP000192708"/>
    </source>
</evidence>
<dbReference type="NCBIfam" id="TIGR01143">
    <property type="entry name" value="murF"/>
    <property type="match status" value="1"/>
</dbReference>
<dbReference type="InterPro" id="IPR051046">
    <property type="entry name" value="MurCDEF_CellWall_CoF430Synth"/>
</dbReference>
<dbReference type="Pfam" id="PF08245">
    <property type="entry name" value="Mur_ligase_M"/>
    <property type="match status" value="1"/>
</dbReference>
<evidence type="ECO:0000256" key="1">
    <source>
        <dbReference type="ARBA" id="ARBA00022490"/>
    </source>
</evidence>
<evidence type="ECO:0000256" key="6">
    <source>
        <dbReference type="ARBA" id="ARBA00022960"/>
    </source>
</evidence>
<dbReference type="Proteomes" id="UP000192708">
    <property type="component" value="Unassembled WGS sequence"/>
</dbReference>
<feature type="domain" description="Mur ligase C-terminal" evidence="12">
    <location>
        <begin position="343"/>
        <end position="457"/>
    </location>
</feature>
<gene>
    <name evidence="10" type="primary">murF</name>
    <name evidence="14" type="ORF">SAMN06296008_108101</name>
</gene>
<keyword evidence="3 10" id="KW-0132">Cell division</keyword>
<evidence type="ECO:0000256" key="7">
    <source>
        <dbReference type="ARBA" id="ARBA00022984"/>
    </source>
</evidence>
<comment type="similarity">
    <text evidence="10">Belongs to the MurCDEF family. MurF subfamily.</text>
</comment>
<protein>
    <recommendedName>
        <fullName evidence="10 11">UDP-N-acetylmuramoyl-tripeptide--D-alanyl-D-alanine ligase</fullName>
        <ecNumber evidence="10 11">6.3.2.10</ecNumber>
    </recommendedName>
    <alternativeName>
        <fullName evidence="10">D-alanyl-D-alanine-adding enzyme</fullName>
    </alternativeName>
</protein>
<evidence type="ECO:0000256" key="3">
    <source>
        <dbReference type="ARBA" id="ARBA00022618"/>
    </source>
</evidence>
<keyword evidence="4 10" id="KW-0547">Nucleotide-binding</keyword>
<feature type="binding site" evidence="10">
    <location>
        <begin position="116"/>
        <end position="122"/>
    </location>
    <ligand>
        <name>ATP</name>
        <dbReference type="ChEBI" id="CHEBI:30616"/>
    </ligand>
</feature>
<keyword evidence="8 10" id="KW-0131">Cell cycle</keyword>
<dbReference type="OrthoDB" id="9801978at2"/>
<keyword evidence="1 10" id="KW-0963">Cytoplasm</keyword>
<evidence type="ECO:0000259" key="12">
    <source>
        <dbReference type="Pfam" id="PF02875"/>
    </source>
</evidence>
<dbReference type="GO" id="GO:0005524">
    <property type="term" value="F:ATP binding"/>
    <property type="evidence" value="ECO:0007669"/>
    <property type="project" value="UniProtKB-UniRule"/>
</dbReference>
<dbReference type="Gene3D" id="3.40.1390.10">
    <property type="entry name" value="MurE/MurF, N-terminal domain"/>
    <property type="match status" value="1"/>
</dbReference>
<dbReference type="GO" id="GO:0071555">
    <property type="term" value="P:cell wall organization"/>
    <property type="evidence" value="ECO:0007669"/>
    <property type="project" value="UniProtKB-KW"/>
</dbReference>
<dbReference type="InterPro" id="IPR005863">
    <property type="entry name" value="UDP-N-AcMur_synth"/>
</dbReference>
<dbReference type="InterPro" id="IPR035911">
    <property type="entry name" value="MurE/MurF_N"/>
</dbReference>
<dbReference type="GO" id="GO:0009252">
    <property type="term" value="P:peptidoglycan biosynthetic process"/>
    <property type="evidence" value="ECO:0007669"/>
    <property type="project" value="UniProtKB-UniRule"/>
</dbReference>
<dbReference type="InterPro" id="IPR036565">
    <property type="entry name" value="Mur-like_cat_sf"/>
</dbReference>
<dbReference type="UniPathway" id="UPA00219"/>
<keyword evidence="7 10" id="KW-0573">Peptidoglycan synthesis</keyword>
<dbReference type="Gene3D" id="3.40.1190.10">
    <property type="entry name" value="Mur-like, catalytic domain"/>
    <property type="match status" value="1"/>
</dbReference>
<dbReference type="SUPFAM" id="SSF63418">
    <property type="entry name" value="MurE/MurF N-terminal domain"/>
    <property type="match status" value="1"/>
</dbReference>
<keyword evidence="5 10" id="KW-0067">ATP-binding</keyword>
<dbReference type="Gene3D" id="3.90.190.20">
    <property type="entry name" value="Mur ligase, C-terminal domain"/>
    <property type="match status" value="1"/>
</dbReference>
<dbReference type="GO" id="GO:0047480">
    <property type="term" value="F:UDP-N-acetylmuramoyl-tripeptide-D-alanyl-D-alanine ligase activity"/>
    <property type="evidence" value="ECO:0007669"/>
    <property type="project" value="UniProtKB-UniRule"/>
</dbReference>
<dbReference type="HAMAP" id="MF_02019">
    <property type="entry name" value="MurF"/>
    <property type="match status" value="1"/>
</dbReference>
<keyword evidence="2 10" id="KW-0436">Ligase</keyword>
<keyword evidence="9 10" id="KW-0961">Cell wall biogenesis/degradation</keyword>
<organism evidence="14 15">
    <name type="scientific">Polynucleobacter kasalickyi</name>
    <dbReference type="NCBI Taxonomy" id="1938817"/>
    <lineage>
        <taxon>Bacteria</taxon>
        <taxon>Pseudomonadati</taxon>
        <taxon>Pseudomonadota</taxon>
        <taxon>Betaproteobacteria</taxon>
        <taxon>Burkholderiales</taxon>
        <taxon>Burkholderiaceae</taxon>
        <taxon>Polynucleobacter</taxon>
    </lineage>
</organism>
<dbReference type="GO" id="GO:0051301">
    <property type="term" value="P:cell division"/>
    <property type="evidence" value="ECO:0007669"/>
    <property type="project" value="UniProtKB-KW"/>
</dbReference>